<feature type="transmembrane region" description="Helical" evidence="1">
    <location>
        <begin position="48"/>
        <end position="70"/>
    </location>
</feature>
<organism evidence="2 3">
    <name type="scientific">Desulfonema limicola</name>
    <dbReference type="NCBI Taxonomy" id="45656"/>
    <lineage>
        <taxon>Bacteria</taxon>
        <taxon>Pseudomonadati</taxon>
        <taxon>Thermodesulfobacteriota</taxon>
        <taxon>Desulfobacteria</taxon>
        <taxon>Desulfobacterales</taxon>
        <taxon>Desulfococcaceae</taxon>
        <taxon>Desulfonema</taxon>
    </lineage>
</organism>
<reference evidence="2" key="1">
    <citation type="journal article" date="2021" name="Microb. Physiol.">
        <title>Proteogenomic Insights into the Physiology of Marine, Sulfate-Reducing, Filamentous Desulfonema limicola and Desulfonema magnum.</title>
        <authorList>
            <person name="Schnaars V."/>
            <person name="Wohlbrand L."/>
            <person name="Scheve S."/>
            <person name="Hinrichs C."/>
            <person name="Reinhardt R."/>
            <person name="Rabus R."/>
        </authorList>
    </citation>
    <scope>NUCLEOTIDE SEQUENCE</scope>
    <source>
        <strain evidence="2">5ac10</strain>
    </source>
</reference>
<evidence type="ECO:0000256" key="1">
    <source>
        <dbReference type="SAM" id="Phobius"/>
    </source>
</evidence>
<keyword evidence="3" id="KW-1185">Reference proteome</keyword>
<keyword evidence="1" id="KW-1133">Transmembrane helix</keyword>
<sequence length="75" mass="8793">MTGFKHIQVQTSRVYQKLALADTMEHKEEILEMIKSMERKTSFIKRQVVIIFLISTVLTILISVLIIRAIQVQYK</sequence>
<dbReference type="Proteomes" id="UP000663720">
    <property type="component" value="Chromosome"/>
</dbReference>
<evidence type="ECO:0000313" key="3">
    <source>
        <dbReference type="Proteomes" id="UP000663720"/>
    </source>
</evidence>
<dbReference type="EMBL" id="CP061799">
    <property type="protein sequence ID" value="QTA80603.1"/>
    <property type="molecule type" value="Genomic_DNA"/>
</dbReference>
<evidence type="ECO:0000313" key="2">
    <source>
        <dbReference type="EMBL" id="QTA80603.1"/>
    </source>
</evidence>
<protein>
    <submittedName>
        <fullName evidence="2">Uncharacterized protein</fullName>
    </submittedName>
</protein>
<keyword evidence="1" id="KW-0472">Membrane</keyword>
<dbReference type="AlphaFoldDB" id="A0A975B8C0"/>
<keyword evidence="1" id="KW-0812">Transmembrane</keyword>
<proteinExistence type="predicted"/>
<accession>A0A975B8C0</accession>
<gene>
    <name evidence="2" type="ORF">dnl_29120</name>
</gene>
<dbReference type="KEGG" id="dli:dnl_29120"/>
<name>A0A975B8C0_9BACT</name>